<dbReference type="Gene3D" id="2.60.40.150">
    <property type="entry name" value="C2 domain"/>
    <property type="match status" value="2"/>
</dbReference>
<dbReference type="Proteomes" id="UP000695007">
    <property type="component" value="Unplaced"/>
</dbReference>
<dbReference type="GO" id="GO:0070382">
    <property type="term" value="C:exocytic vesicle"/>
    <property type="evidence" value="ECO:0007669"/>
    <property type="project" value="TreeGrafter"/>
</dbReference>
<dbReference type="KEGG" id="csol:105364808"/>
<dbReference type="PROSITE" id="PS50004">
    <property type="entry name" value="C2"/>
    <property type="match status" value="1"/>
</dbReference>
<organism evidence="3 4">
    <name type="scientific">Ceratosolen solmsi marchali</name>
    <dbReference type="NCBI Taxonomy" id="326594"/>
    <lineage>
        <taxon>Eukaryota</taxon>
        <taxon>Metazoa</taxon>
        <taxon>Ecdysozoa</taxon>
        <taxon>Arthropoda</taxon>
        <taxon>Hexapoda</taxon>
        <taxon>Insecta</taxon>
        <taxon>Pterygota</taxon>
        <taxon>Neoptera</taxon>
        <taxon>Endopterygota</taxon>
        <taxon>Hymenoptera</taxon>
        <taxon>Apocrita</taxon>
        <taxon>Proctotrupomorpha</taxon>
        <taxon>Chalcidoidea</taxon>
        <taxon>Agaonidae</taxon>
        <taxon>Agaoninae</taxon>
        <taxon>Ceratosolen</taxon>
    </lineage>
</organism>
<evidence type="ECO:0000259" key="2">
    <source>
        <dbReference type="PROSITE" id="PS50004"/>
    </source>
</evidence>
<dbReference type="GO" id="GO:0017156">
    <property type="term" value="P:calcium-ion regulated exocytosis"/>
    <property type="evidence" value="ECO:0007669"/>
    <property type="project" value="TreeGrafter"/>
</dbReference>
<feature type="compositionally biased region" description="Basic and acidic residues" evidence="1">
    <location>
        <begin position="142"/>
        <end position="163"/>
    </location>
</feature>
<dbReference type="PANTHER" id="PTHR10024:SF374">
    <property type="entry name" value="C2 DOMAIN-CONTAINING PROTEIN"/>
    <property type="match status" value="1"/>
</dbReference>
<dbReference type="GO" id="GO:0005509">
    <property type="term" value="F:calcium ion binding"/>
    <property type="evidence" value="ECO:0007669"/>
    <property type="project" value="TreeGrafter"/>
</dbReference>
<evidence type="ECO:0000313" key="4">
    <source>
        <dbReference type="RefSeq" id="XP_011501137.1"/>
    </source>
</evidence>
<feature type="region of interest" description="Disordered" evidence="1">
    <location>
        <begin position="142"/>
        <end position="182"/>
    </location>
</feature>
<proteinExistence type="predicted"/>
<name>A0AAJ7DYI9_9HYME</name>
<dbReference type="RefSeq" id="XP_011501137.1">
    <property type="nucleotide sequence ID" value="XM_011502835.1"/>
</dbReference>
<dbReference type="AlphaFoldDB" id="A0AAJ7DYI9"/>
<keyword evidence="3" id="KW-1185">Reference proteome</keyword>
<reference evidence="4" key="1">
    <citation type="submission" date="2025-08" db="UniProtKB">
        <authorList>
            <consortium name="RefSeq"/>
        </authorList>
    </citation>
    <scope>IDENTIFICATION</scope>
</reference>
<dbReference type="GO" id="GO:0005544">
    <property type="term" value="F:calcium-dependent phospholipid binding"/>
    <property type="evidence" value="ECO:0007669"/>
    <property type="project" value="TreeGrafter"/>
</dbReference>
<accession>A0AAJ7DYI9</accession>
<dbReference type="GO" id="GO:0000149">
    <property type="term" value="F:SNARE binding"/>
    <property type="evidence" value="ECO:0007669"/>
    <property type="project" value="TreeGrafter"/>
</dbReference>
<dbReference type="GeneID" id="105364808"/>
<dbReference type="PANTHER" id="PTHR10024">
    <property type="entry name" value="SYNAPTOTAGMIN"/>
    <property type="match status" value="1"/>
</dbReference>
<evidence type="ECO:0000256" key="1">
    <source>
        <dbReference type="SAM" id="MobiDB-lite"/>
    </source>
</evidence>
<gene>
    <name evidence="4" type="primary">LOC105364808</name>
</gene>
<protein>
    <submittedName>
        <fullName evidence="4">Uncharacterized protein LOC105364808 isoform X1</fullName>
    </submittedName>
</protein>
<feature type="compositionally biased region" description="Polar residues" evidence="1">
    <location>
        <begin position="164"/>
        <end position="177"/>
    </location>
</feature>
<dbReference type="SUPFAM" id="SSF49562">
    <property type="entry name" value="C2 domain (Calcium/lipid-binding domain, CaLB)"/>
    <property type="match status" value="1"/>
</dbReference>
<dbReference type="Pfam" id="PF00168">
    <property type="entry name" value="C2"/>
    <property type="match status" value="1"/>
</dbReference>
<dbReference type="GO" id="GO:0030276">
    <property type="term" value="F:clathrin binding"/>
    <property type="evidence" value="ECO:0007669"/>
    <property type="project" value="TreeGrafter"/>
</dbReference>
<evidence type="ECO:0000313" key="3">
    <source>
        <dbReference type="Proteomes" id="UP000695007"/>
    </source>
</evidence>
<sequence length="409" mass="46175">MAIAKIKSFLDTSLKTVSTPLERTTSTLEPEVGLRIVHSPNDKNLRVTVLGARHLPQNFGFTRVNSYVVKVKLIPGKEKFETTTRNESWPQWNEEFVFSLRKEIKTKFGKSKIVEEEIGASKFMVATLYAILEDKPLIATEKKENEKDNKGKDKKETKKKESRNPGNATMAPEQSKSGRLFGQFFGKGSDKISESVGSERKAFEKRRTIGATTIPLDQRNFTTKPIKPKHPQDVSTGDMWRTLKPISSGISGAEERRENKKGQVEVSLCQERSDKKDVSNGRLVLTLLRLRCSLQSMHEHEGLKGQMYIKMSVVDGARVTHFWKSDRFAPCVTMKFDAEQAQVIAENHYEGAFNDVSFVIKFVSKNKIGKKITVGHFVIGSEVGGAYSDQWKQALAKPGQQIVKWQSFE</sequence>
<dbReference type="InterPro" id="IPR035892">
    <property type="entry name" value="C2_domain_sf"/>
</dbReference>
<feature type="domain" description="C2" evidence="2">
    <location>
        <begin position="26"/>
        <end position="151"/>
    </location>
</feature>
<dbReference type="InterPro" id="IPR000008">
    <property type="entry name" value="C2_dom"/>
</dbReference>
<dbReference type="CDD" id="cd00030">
    <property type="entry name" value="C2"/>
    <property type="match status" value="1"/>
</dbReference>
<dbReference type="GO" id="GO:0001786">
    <property type="term" value="F:phosphatidylserine binding"/>
    <property type="evidence" value="ECO:0007669"/>
    <property type="project" value="TreeGrafter"/>
</dbReference>
<dbReference type="GO" id="GO:0005886">
    <property type="term" value="C:plasma membrane"/>
    <property type="evidence" value="ECO:0007669"/>
    <property type="project" value="TreeGrafter"/>
</dbReference>